<sequence length="127" mass="14434">MNSPRTTLYKDKQNGKIAGVCAGIADYTGINAIWIRLGAIFLTIMGFFPLVIPAYIVMAVLLNRKPAHLYAEDAKETEYWQGVRQNPKRTARQIRAQMKDVDRRLANVESYYVSSNPSLTAEIERLR</sequence>
<dbReference type="PANTHER" id="PTHR33885:SF3">
    <property type="entry name" value="PHAGE SHOCK PROTEIN C"/>
    <property type="match status" value="1"/>
</dbReference>
<name>A0A0G9MTM2_9SPHN</name>
<dbReference type="NCBIfam" id="TIGR02978">
    <property type="entry name" value="phageshock_pspC"/>
    <property type="match status" value="1"/>
</dbReference>
<dbReference type="RefSeq" id="WP_047004787.1">
    <property type="nucleotide sequence ID" value="NZ_LBHB01000003.1"/>
</dbReference>
<feature type="domain" description="Phage shock protein PspC N-terminal" evidence="7">
    <location>
        <begin position="7"/>
        <end position="63"/>
    </location>
</feature>
<dbReference type="OrthoDB" id="7359894at2"/>
<evidence type="ECO:0000256" key="4">
    <source>
        <dbReference type="ARBA" id="ARBA00022989"/>
    </source>
</evidence>
<keyword evidence="2" id="KW-1003">Cell membrane</keyword>
<reference evidence="8 9" key="1">
    <citation type="submission" date="2015-04" db="EMBL/GenBank/DDBJ databases">
        <title>The draft genome sequence of Erythrobacter luteus KA37.</title>
        <authorList>
            <person name="Zhuang L."/>
            <person name="Liu Y."/>
            <person name="Shao Z."/>
        </authorList>
    </citation>
    <scope>NUCLEOTIDE SEQUENCE [LARGE SCALE GENOMIC DNA]</scope>
    <source>
        <strain evidence="8 9">KA37</strain>
    </source>
</reference>
<proteinExistence type="predicted"/>
<keyword evidence="5 6" id="KW-0472">Membrane</keyword>
<keyword evidence="9" id="KW-1185">Reference proteome</keyword>
<keyword evidence="4 6" id="KW-1133">Transmembrane helix</keyword>
<evidence type="ECO:0000256" key="2">
    <source>
        <dbReference type="ARBA" id="ARBA00022475"/>
    </source>
</evidence>
<gene>
    <name evidence="8" type="ORF">AAW00_12600</name>
</gene>
<dbReference type="Proteomes" id="UP000053464">
    <property type="component" value="Unassembled WGS sequence"/>
</dbReference>
<accession>A0A0G9MTM2</accession>
<dbReference type="PATRIC" id="fig|1581420.6.peg.2573"/>
<dbReference type="Pfam" id="PF04024">
    <property type="entry name" value="PspC"/>
    <property type="match status" value="1"/>
</dbReference>
<evidence type="ECO:0000313" key="8">
    <source>
        <dbReference type="EMBL" id="KLE33899.1"/>
    </source>
</evidence>
<protein>
    <submittedName>
        <fullName evidence="8">Phage-shock protein</fullName>
    </submittedName>
</protein>
<feature type="transmembrane region" description="Helical" evidence="6">
    <location>
        <begin position="33"/>
        <end position="62"/>
    </location>
</feature>
<dbReference type="GO" id="GO:0005886">
    <property type="term" value="C:plasma membrane"/>
    <property type="evidence" value="ECO:0007669"/>
    <property type="project" value="UniProtKB-SubCell"/>
</dbReference>
<dbReference type="InterPro" id="IPR052027">
    <property type="entry name" value="PspC"/>
</dbReference>
<organism evidence="8 9">
    <name type="scientific">Aurantiacibacter luteus</name>
    <dbReference type="NCBI Taxonomy" id="1581420"/>
    <lineage>
        <taxon>Bacteria</taxon>
        <taxon>Pseudomonadati</taxon>
        <taxon>Pseudomonadota</taxon>
        <taxon>Alphaproteobacteria</taxon>
        <taxon>Sphingomonadales</taxon>
        <taxon>Erythrobacteraceae</taxon>
        <taxon>Aurantiacibacter</taxon>
    </lineage>
</organism>
<evidence type="ECO:0000256" key="3">
    <source>
        <dbReference type="ARBA" id="ARBA00022692"/>
    </source>
</evidence>
<evidence type="ECO:0000259" key="7">
    <source>
        <dbReference type="Pfam" id="PF04024"/>
    </source>
</evidence>
<dbReference type="STRING" id="1581420.AAW00_12600"/>
<evidence type="ECO:0000256" key="5">
    <source>
        <dbReference type="ARBA" id="ARBA00023136"/>
    </source>
</evidence>
<evidence type="ECO:0000313" key="9">
    <source>
        <dbReference type="Proteomes" id="UP000053464"/>
    </source>
</evidence>
<dbReference type="PANTHER" id="PTHR33885">
    <property type="entry name" value="PHAGE SHOCK PROTEIN C"/>
    <property type="match status" value="1"/>
</dbReference>
<keyword evidence="3 6" id="KW-0812">Transmembrane</keyword>
<dbReference type="InterPro" id="IPR007168">
    <property type="entry name" value="Phageshock_PspC_N"/>
</dbReference>
<dbReference type="InterPro" id="IPR014320">
    <property type="entry name" value="Phageshock_PspC"/>
</dbReference>
<comment type="caution">
    <text evidence="8">The sequence shown here is derived from an EMBL/GenBank/DDBJ whole genome shotgun (WGS) entry which is preliminary data.</text>
</comment>
<dbReference type="EMBL" id="LBHB01000003">
    <property type="protein sequence ID" value="KLE33899.1"/>
    <property type="molecule type" value="Genomic_DNA"/>
</dbReference>
<comment type="subcellular location">
    <subcellularLocation>
        <location evidence="1">Cell membrane</location>
        <topology evidence="1">Single-pass membrane protein</topology>
    </subcellularLocation>
</comment>
<evidence type="ECO:0000256" key="6">
    <source>
        <dbReference type="SAM" id="Phobius"/>
    </source>
</evidence>
<dbReference type="AlphaFoldDB" id="A0A0G9MTM2"/>
<evidence type="ECO:0000256" key="1">
    <source>
        <dbReference type="ARBA" id="ARBA00004162"/>
    </source>
</evidence>